<dbReference type="EMBL" id="KI669461">
    <property type="protein sequence ID" value="OCF59301.1"/>
    <property type="molecule type" value="Genomic_DNA"/>
</dbReference>
<accession>A0A1B9IUT3</accession>
<reference evidence="1 2" key="1">
    <citation type="submission" date="2013-07" db="EMBL/GenBank/DDBJ databases">
        <title>The Genome Sequence of Kwoniella mangroviensis CBS10435.</title>
        <authorList>
            <consortium name="The Broad Institute Genome Sequencing Platform"/>
            <person name="Cuomo C."/>
            <person name="Litvintseva A."/>
            <person name="Chen Y."/>
            <person name="Heitman J."/>
            <person name="Sun S."/>
            <person name="Springer D."/>
            <person name="Dromer F."/>
            <person name="Young S.K."/>
            <person name="Zeng Q."/>
            <person name="Gargeya S."/>
            <person name="Fitzgerald M."/>
            <person name="Abouelleil A."/>
            <person name="Alvarado L."/>
            <person name="Berlin A.M."/>
            <person name="Chapman S.B."/>
            <person name="Dewar J."/>
            <person name="Goldberg J."/>
            <person name="Griggs A."/>
            <person name="Gujja S."/>
            <person name="Hansen M."/>
            <person name="Howarth C."/>
            <person name="Imamovic A."/>
            <person name="Larimer J."/>
            <person name="McCowan C."/>
            <person name="Murphy C."/>
            <person name="Pearson M."/>
            <person name="Priest M."/>
            <person name="Roberts A."/>
            <person name="Saif S."/>
            <person name="Shea T."/>
            <person name="Sykes S."/>
            <person name="Wortman J."/>
            <person name="Nusbaum C."/>
            <person name="Birren B."/>
        </authorList>
    </citation>
    <scope>NUCLEOTIDE SEQUENCE [LARGE SCALE GENOMIC DNA]</scope>
    <source>
        <strain evidence="1 2">CBS 10435</strain>
    </source>
</reference>
<protein>
    <submittedName>
        <fullName evidence="1">Uncharacterized protein</fullName>
    </submittedName>
</protein>
<reference evidence="2" key="2">
    <citation type="submission" date="2013-12" db="EMBL/GenBank/DDBJ databases">
        <title>Evolution of pathogenesis and genome organization in the Tremellales.</title>
        <authorList>
            <person name="Cuomo C."/>
            <person name="Litvintseva A."/>
            <person name="Heitman J."/>
            <person name="Chen Y."/>
            <person name="Sun S."/>
            <person name="Springer D."/>
            <person name="Dromer F."/>
            <person name="Young S."/>
            <person name="Zeng Q."/>
            <person name="Chapman S."/>
            <person name="Gujja S."/>
            <person name="Saif S."/>
            <person name="Birren B."/>
        </authorList>
    </citation>
    <scope>NUCLEOTIDE SEQUENCE [LARGE SCALE GENOMIC DNA]</scope>
    <source>
        <strain evidence="2">CBS 10435</strain>
    </source>
</reference>
<keyword evidence="2" id="KW-1185">Reference proteome</keyword>
<dbReference type="AlphaFoldDB" id="A0A1B9IUT3"/>
<proteinExistence type="predicted"/>
<name>A0A1B9IUT3_9TREE</name>
<evidence type="ECO:0000313" key="1">
    <source>
        <dbReference type="EMBL" id="OCF59301.1"/>
    </source>
</evidence>
<evidence type="ECO:0000313" key="2">
    <source>
        <dbReference type="Proteomes" id="UP000092583"/>
    </source>
</evidence>
<dbReference type="Proteomes" id="UP000092583">
    <property type="component" value="Unassembled WGS sequence"/>
</dbReference>
<gene>
    <name evidence="1" type="ORF">L486_03804</name>
</gene>
<sequence>MTPSSWGNVDLISEIFKTTPSGDSGPTESSVILYCPKSRNGTNQSETFTVERKWYDSVQSEDIAKQVDLELSSIFQNCLDQYPYSCLGNGKIRIQRVSNDDYDSLMKIKRSLYPKGRKGVMVIPRKSNSTINKEITNGGRLTELGITKSSYMKDEEDREMALKELSEYANSTEQSIKGWPLRAIYPLDERLGKKLREYEDYGYVFLDEDEIKTFRSIMEELPSIPGRPVNSYNTHVLKVTDSSATEIPNPSDCEPSAEEDMVITIDNDDERYRHETPFLPRNARAGDMTYALESYRPLTSKSADSRQ</sequence>
<organism evidence="1 2">
    <name type="scientific">Kwoniella mangroviensis CBS 10435</name>
    <dbReference type="NCBI Taxonomy" id="1331196"/>
    <lineage>
        <taxon>Eukaryota</taxon>
        <taxon>Fungi</taxon>
        <taxon>Dikarya</taxon>
        <taxon>Basidiomycota</taxon>
        <taxon>Agaricomycotina</taxon>
        <taxon>Tremellomycetes</taxon>
        <taxon>Tremellales</taxon>
        <taxon>Cryptococcaceae</taxon>
        <taxon>Kwoniella</taxon>
    </lineage>
</organism>
<dbReference type="OrthoDB" id="10571624at2759"/>